<evidence type="ECO:0000256" key="2">
    <source>
        <dbReference type="ARBA" id="ARBA00022801"/>
    </source>
</evidence>
<dbReference type="Pfam" id="PF04227">
    <property type="entry name" value="Indigoidine_A"/>
    <property type="match status" value="1"/>
</dbReference>
<evidence type="ECO:0000256" key="1">
    <source>
        <dbReference type="ARBA" id="ARBA00022723"/>
    </source>
</evidence>
<evidence type="ECO:0000256" key="4">
    <source>
        <dbReference type="ARBA" id="ARBA00023239"/>
    </source>
</evidence>
<comment type="subunit">
    <text evidence="6">Homotrimer.</text>
</comment>
<dbReference type="GO" id="GO:0004730">
    <property type="term" value="F:pseudouridylate synthase activity"/>
    <property type="evidence" value="ECO:0007669"/>
    <property type="project" value="UniProtKB-UniRule"/>
</dbReference>
<dbReference type="Proteomes" id="UP000005316">
    <property type="component" value="Unassembled WGS sequence"/>
</dbReference>
<feature type="active site" description="Proton donor" evidence="6">
    <location>
        <position position="43"/>
    </location>
</feature>
<feature type="binding site" evidence="6">
    <location>
        <begin position="158"/>
        <end position="160"/>
    </location>
    <ligand>
        <name>substrate</name>
    </ligand>
</feature>
<dbReference type="HOGENOM" id="CLU_012201_0_1_9"/>
<dbReference type="STRING" id="759851.SAMN04244570_2278"/>
<dbReference type="SUPFAM" id="SSF110581">
    <property type="entry name" value="Indigoidine synthase A-like"/>
    <property type="match status" value="1"/>
</dbReference>
<evidence type="ECO:0000256" key="5">
    <source>
        <dbReference type="ARBA" id="ARBA00023295"/>
    </source>
</evidence>
<dbReference type="PANTHER" id="PTHR42909:SF1">
    <property type="entry name" value="CARBOHYDRATE KINASE PFKB DOMAIN-CONTAINING PROTEIN"/>
    <property type="match status" value="1"/>
</dbReference>
<dbReference type="PANTHER" id="PTHR42909">
    <property type="entry name" value="ZGC:136858"/>
    <property type="match status" value="1"/>
</dbReference>
<sequence length="321" mass="35011">MFIFGMGVKLLDGKGGTQMRRYVSYSEEVKEAMKYGKPLVALESTIITYGMPYPENVKAAREVQQIIRENGAVPATIAIMDGKIKIGLSDEELESFGDSKGVIKASRRDISYLIATKKPGATTVAASMFFADLARIRVFTTGAIGGVHRGVEETLDISADLEEFALTSVAVVCSGAKSILDLGKTLEYMETKGVPVIGYRTNIFPAFYTRGSEHRVDYQVDDIELMAEMLRVKWNLGLEGSTIIANPIPEEYAMDQHYMDQLVSNALIEAKQLGISGKDLTPYMLKKVQQLTDGKSLEANIALVKSNAALAAKLAVSFNGN</sequence>
<reference evidence="7 8" key="1">
    <citation type="submission" date="2011-04" db="EMBL/GenBank/DDBJ databases">
        <authorList>
            <person name="Muzny D."/>
            <person name="Qin X."/>
            <person name="Deng J."/>
            <person name="Jiang H."/>
            <person name="Liu Y."/>
            <person name="Qu J."/>
            <person name="Song X.-Z."/>
            <person name="Zhang L."/>
            <person name="Thornton R."/>
            <person name="Coyle M."/>
            <person name="Francisco L."/>
            <person name="Jackson L."/>
            <person name="Javaid M."/>
            <person name="Korchina V."/>
            <person name="Kovar C."/>
            <person name="Mata R."/>
            <person name="Mathew T."/>
            <person name="Ngo R."/>
            <person name="Nguyen L."/>
            <person name="Nguyen N."/>
            <person name="Okwuonu G."/>
            <person name="Ongeri F."/>
            <person name="Pham C."/>
            <person name="Simmons D."/>
            <person name="Wilczek-Boney K."/>
            <person name="Hale W."/>
            <person name="Jakkamsetti A."/>
            <person name="Pham P."/>
            <person name="Ruth R."/>
            <person name="San Lucas F."/>
            <person name="Warren J."/>
            <person name="Zhang J."/>
            <person name="Zhao Z."/>
            <person name="Zhou C."/>
            <person name="Zhu D."/>
            <person name="Lee S."/>
            <person name="Bess C."/>
            <person name="Blankenburg K."/>
            <person name="Forbes L."/>
            <person name="Fu Q."/>
            <person name="Gubbala S."/>
            <person name="Hirani K."/>
            <person name="Jayaseelan J.C."/>
            <person name="Lara F."/>
            <person name="Munidasa M."/>
            <person name="Palculict T."/>
            <person name="Patil S."/>
            <person name="Pu L.-L."/>
            <person name="Saada N."/>
            <person name="Tang L."/>
            <person name="Weissenberger G."/>
            <person name="Zhu Y."/>
            <person name="Hemphill L."/>
            <person name="Shang Y."/>
            <person name="Youmans B."/>
            <person name="Ayvaz T."/>
            <person name="Ross M."/>
            <person name="Santibanez J."/>
            <person name="Aqrawi P."/>
            <person name="Gross S."/>
            <person name="Joshi V."/>
            <person name="Fowler G."/>
            <person name="Nazareth L."/>
            <person name="Reid J."/>
            <person name="Worley K."/>
            <person name="Petrosino J."/>
            <person name="Highlander S."/>
            <person name="Gibbs R."/>
        </authorList>
    </citation>
    <scope>NUCLEOTIDE SEQUENCE [LARGE SCALE GENOMIC DNA]</scope>
    <source>
        <strain evidence="7 8">2681</strain>
    </source>
</reference>
<comment type="function">
    <text evidence="6">Catalyzes the reversible cleavage of pseudouridine 5'-phosphate (PsiMP) to ribose 5-phosphate and uracil. Functions biologically in the cleavage direction, as part of a pseudouridine degradation pathway.</text>
</comment>
<proteinExistence type="inferred from homology"/>
<feature type="binding site" evidence="6">
    <location>
        <position position="104"/>
    </location>
    <ligand>
        <name>substrate</name>
    </ligand>
</feature>
<feature type="binding site" evidence="6">
    <location>
        <position position="124"/>
    </location>
    <ligand>
        <name>substrate</name>
    </ligand>
</feature>
<keyword evidence="4 6" id="KW-0456">Lyase</keyword>
<keyword evidence="1 6" id="KW-0479">Metal-binding</keyword>
<dbReference type="EC" id="4.2.1.70" evidence="6"/>
<keyword evidence="3 6" id="KW-0464">Manganese</keyword>
<feature type="binding site" evidence="6">
    <location>
        <position position="156"/>
    </location>
    <ligand>
        <name>Mn(2+)</name>
        <dbReference type="ChEBI" id="CHEBI:29035"/>
    </ligand>
</feature>
<evidence type="ECO:0000313" key="7">
    <source>
        <dbReference type="EMBL" id="EGQ27401.1"/>
    </source>
</evidence>
<dbReference type="GO" id="GO:0046872">
    <property type="term" value="F:metal ion binding"/>
    <property type="evidence" value="ECO:0007669"/>
    <property type="project" value="UniProtKB-KW"/>
</dbReference>
<gene>
    <name evidence="6" type="primary">psuG</name>
    <name evidence="7" type="ORF">HMPREF9372_0522</name>
</gene>
<dbReference type="GO" id="GO:0046113">
    <property type="term" value="P:nucleobase catabolic process"/>
    <property type="evidence" value="ECO:0007669"/>
    <property type="project" value="UniProtKB-UniRule"/>
</dbReference>
<dbReference type="EMBL" id="AFPZ01000016">
    <property type="protein sequence ID" value="EGQ27401.1"/>
    <property type="molecule type" value="Genomic_DNA"/>
</dbReference>
<dbReference type="HAMAP" id="MF_01876">
    <property type="entry name" value="PsiMP_glycosidase"/>
    <property type="match status" value="1"/>
</dbReference>
<keyword evidence="2 6" id="KW-0378">Hydrolase</keyword>
<dbReference type="AlphaFoldDB" id="F9DNZ2"/>
<feature type="active site" description="Nucleophile" evidence="6">
    <location>
        <position position="177"/>
    </location>
</feature>
<protein>
    <recommendedName>
        <fullName evidence="6">Pseudouridine-5'-phosphate glycosidase</fullName>
        <shortName evidence="6">PsiMP glycosidase</shortName>
        <ecNumber evidence="6">4.2.1.70</ecNumber>
    </recommendedName>
</protein>
<organism evidence="7 8">
    <name type="scientific">Sporosarcina newyorkensis 2681</name>
    <dbReference type="NCBI Taxonomy" id="1027292"/>
    <lineage>
        <taxon>Bacteria</taxon>
        <taxon>Bacillati</taxon>
        <taxon>Bacillota</taxon>
        <taxon>Bacilli</taxon>
        <taxon>Bacillales</taxon>
        <taxon>Caryophanaceae</taxon>
        <taxon>Sporosarcina</taxon>
    </lineage>
</organism>
<evidence type="ECO:0000256" key="3">
    <source>
        <dbReference type="ARBA" id="ARBA00023211"/>
    </source>
</evidence>
<comment type="caution">
    <text evidence="7">The sequence shown here is derived from an EMBL/GenBank/DDBJ whole genome shotgun (WGS) entry which is preliminary data.</text>
</comment>
<dbReference type="InterPro" id="IPR022830">
    <property type="entry name" value="Indigdn_synthA-like"/>
</dbReference>
<comment type="similarity">
    <text evidence="6">Belongs to the pseudouridine-5'-phosphate glycosidase family.</text>
</comment>
<keyword evidence="5 6" id="KW-0326">Glycosidase</keyword>
<dbReference type="eggNOG" id="COG2313">
    <property type="taxonomic scope" value="Bacteria"/>
</dbReference>
<dbReference type="InterPro" id="IPR007342">
    <property type="entry name" value="PsuG"/>
</dbReference>
<comment type="cofactor">
    <cofactor evidence="6">
        <name>Mn(2+)</name>
        <dbReference type="ChEBI" id="CHEBI:29035"/>
    </cofactor>
    <text evidence="6">Binds 1 Mn(2+) ion per subunit.</text>
</comment>
<dbReference type="GO" id="GO:0016798">
    <property type="term" value="F:hydrolase activity, acting on glycosyl bonds"/>
    <property type="evidence" value="ECO:0007669"/>
    <property type="project" value="UniProtKB-KW"/>
</dbReference>
<accession>F9DNZ2</accession>
<evidence type="ECO:0000256" key="6">
    <source>
        <dbReference type="HAMAP-Rule" id="MF_01876"/>
    </source>
</evidence>
<dbReference type="GO" id="GO:0005737">
    <property type="term" value="C:cytoplasm"/>
    <property type="evidence" value="ECO:0007669"/>
    <property type="project" value="TreeGrafter"/>
</dbReference>
<dbReference type="Gene3D" id="3.40.1790.10">
    <property type="entry name" value="Indigoidine synthase domain"/>
    <property type="match status" value="1"/>
</dbReference>
<comment type="catalytic activity">
    <reaction evidence="6">
        <text>D-ribose 5-phosphate + uracil = psi-UMP + H2O</text>
        <dbReference type="Rhea" id="RHEA:18337"/>
        <dbReference type="ChEBI" id="CHEBI:15377"/>
        <dbReference type="ChEBI" id="CHEBI:17568"/>
        <dbReference type="ChEBI" id="CHEBI:58380"/>
        <dbReference type="ChEBI" id="CHEBI:78346"/>
        <dbReference type="EC" id="4.2.1.70"/>
    </reaction>
</comment>
<evidence type="ECO:0000313" key="8">
    <source>
        <dbReference type="Proteomes" id="UP000005316"/>
    </source>
</evidence>
<name>F9DNZ2_9BACL</name>